<proteinExistence type="predicted"/>
<dbReference type="GO" id="GO:0000166">
    <property type="term" value="F:nucleotide binding"/>
    <property type="evidence" value="ECO:0007669"/>
    <property type="project" value="InterPro"/>
</dbReference>
<dbReference type="RefSeq" id="WP_094507201.1">
    <property type="nucleotide sequence ID" value="NZ_JBHEEK010000002.1"/>
</dbReference>
<evidence type="ECO:0000259" key="3">
    <source>
        <dbReference type="Pfam" id="PF02894"/>
    </source>
</evidence>
<keyword evidence="5" id="KW-1185">Reference proteome</keyword>
<organism evidence="4 5">
    <name type="scientific">Brucella thiophenivorans</name>
    <dbReference type="NCBI Taxonomy" id="571255"/>
    <lineage>
        <taxon>Bacteria</taxon>
        <taxon>Pseudomonadati</taxon>
        <taxon>Pseudomonadota</taxon>
        <taxon>Alphaproteobacteria</taxon>
        <taxon>Hyphomicrobiales</taxon>
        <taxon>Brucellaceae</taxon>
        <taxon>Brucella/Ochrobactrum group</taxon>
        <taxon>Brucella</taxon>
    </lineage>
</organism>
<comment type="caution">
    <text evidence="4">The sequence shown here is derived from an EMBL/GenBank/DDBJ whole genome shotgun (WGS) entry which is preliminary data.</text>
</comment>
<evidence type="ECO:0000313" key="4">
    <source>
        <dbReference type="EMBL" id="OYR19175.1"/>
    </source>
</evidence>
<feature type="domain" description="Gfo/Idh/MocA-like oxidoreductase N-terminal" evidence="2">
    <location>
        <begin position="9"/>
        <end position="133"/>
    </location>
</feature>
<dbReference type="PANTHER" id="PTHR43818">
    <property type="entry name" value="BCDNA.GH03377"/>
    <property type="match status" value="1"/>
</dbReference>
<reference evidence="4 5" key="1">
    <citation type="submission" date="2017-07" db="EMBL/GenBank/DDBJ databases">
        <title>Phylogenetic study on the rhizospheric bacterium Ochrobactrum sp. A44.</title>
        <authorList>
            <person name="Krzyzanowska D.M."/>
            <person name="Ossowicki A."/>
            <person name="Rajewska M."/>
            <person name="Maciag T."/>
            <person name="Kaczynski Z."/>
            <person name="Czerwicka M."/>
            <person name="Jafra S."/>
        </authorList>
    </citation>
    <scope>NUCLEOTIDE SEQUENCE [LARGE SCALE GENOMIC DNA]</scope>
    <source>
        <strain evidence="4 5">DSM 7216</strain>
    </source>
</reference>
<keyword evidence="1" id="KW-0560">Oxidoreductase</keyword>
<gene>
    <name evidence="4" type="ORF">CEV31_2523</name>
</gene>
<dbReference type="InterPro" id="IPR000683">
    <property type="entry name" value="Gfo/Idh/MocA-like_OxRdtase_N"/>
</dbReference>
<dbReference type="Gene3D" id="3.30.360.10">
    <property type="entry name" value="Dihydrodipicolinate Reductase, domain 2"/>
    <property type="match status" value="1"/>
</dbReference>
<protein>
    <submittedName>
        <fullName evidence="4">Oxidoreductase family, C-terminal alpha/beta domain protein</fullName>
    </submittedName>
</protein>
<dbReference type="SUPFAM" id="SSF51735">
    <property type="entry name" value="NAD(P)-binding Rossmann-fold domains"/>
    <property type="match status" value="1"/>
</dbReference>
<evidence type="ECO:0000256" key="1">
    <source>
        <dbReference type="ARBA" id="ARBA00023002"/>
    </source>
</evidence>
<dbReference type="InterPro" id="IPR004104">
    <property type="entry name" value="Gfo/Idh/MocA-like_OxRdtase_C"/>
</dbReference>
<dbReference type="PANTHER" id="PTHR43818:SF11">
    <property type="entry name" value="BCDNA.GH03377"/>
    <property type="match status" value="1"/>
</dbReference>
<evidence type="ECO:0000259" key="2">
    <source>
        <dbReference type="Pfam" id="PF01408"/>
    </source>
</evidence>
<dbReference type="EMBL" id="NNRJ01000019">
    <property type="protein sequence ID" value="OYR19175.1"/>
    <property type="molecule type" value="Genomic_DNA"/>
</dbReference>
<accession>A0A256FWD2</accession>
<dbReference type="Pfam" id="PF02894">
    <property type="entry name" value="GFO_IDH_MocA_C"/>
    <property type="match status" value="1"/>
</dbReference>
<dbReference type="Proteomes" id="UP000215590">
    <property type="component" value="Unassembled WGS sequence"/>
</dbReference>
<feature type="domain" description="Gfo/Idh/MocA-like oxidoreductase C-terminal" evidence="3">
    <location>
        <begin position="177"/>
        <end position="396"/>
    </location>
</feature>
<evidence type="ECO:0000313" key="5">
    <source>
        <dbReference type="Proteomes" id="UP000215590"/>
    </source>
</evidence>
<name>A0A256FWD2_9HYPH</name>
<dbReference type="InterPro" id="IPR036291">
    <property type="entry name" value="NAD(P)-bd_dom_sf"/>
</dbReference>
<dbReference type="SUPFAM" id="SSF55347">
    <property type="entry name" value="Glyceraldehyde-3-phosphate dehydrogenase-like, C-terminal domain"/>
    <property type="match status" value="1"/>
</dbReference>
<dbReference type="GO" id="GO:0016491">
    <property type="term" value="F:oxidoreductase activity"/>
    <property type="evidence" value="ECO:0007669"/>
    <property type="project" value="UniProtKB-KW"/>
</dbReference>
<dbReference type="OrthoDB" id="9801953at2"/>
<dbReference type="Gene3D" id="3.40.50.720">
    <property type="entry name" value="NAD(P)-binding Rossmann-like Domain"/>
    <property type="match status" value="1"/>
</dbReference>
<sequence>MTTLPKERLRIGFIGSGFIAQFHLRSMIGVRNIDVVAVYSRDEQKRSRFARLVSELELGDCRSHATLESMLADENVDAIWVTSPNHTRLDIMRVIHAEVKAGRSKVFAVACEKPLARTVGEAREMLHLAEDADLNHGYLENQVFCTPVARGKEIIWRRAAATTGRPYLARAAEEHSGPHEAWFWQGDKQGGGVLSDMMCHSLEVARHLLTPPDAKRNTLRVKSVNGTVANLKWTRPHYADQLRARYGSGVDYRNRPSEDFARGVVALEDEDGNELMIEATTSWAYVGAGLRIQLELLGPEYALEYNSLNTGLRIFMSREVKGGEGEDLVEKQNAEQGLMPVLEDEPGVYGYTDENRHMTECFRKGIIPIETFADGLAVVEMMMGLYLSAETEKTVHFPAPELENYVPVVARAFSSKSA</sequence>
<dbReference type="AlphaFoldDB" id="A0A256FWD2"/>
<dbReference type="Pfam" id="PF01408">
    <property type="entry name" value="GFO_IDH_MocA"/>
    <property type="match status" value="1"/>
</dbReference>
<dbReference type="InterPro" id="IPR050463">
    <property type="entry name" value="Gfo/Idh/MocA_oxidrdct_glycsds"/>
</dbReference>